<reference evidence="7 8" key="1">
    <citation type="submission" date="2018-10" db="EMBL/GenBank/DDBJ databases">
        <authorList>
            <person name="Zhang X."/>
        </authorList>
    </citation>
    <scope>NUCLEOTIDE SEQUENCE [LARGE SCALE GENOMIC DNA]</scope>
    <source>
        <strain evidence="7 8">SK-G1</strain>
    </source>
</reference>
<dbReference type="InterPro" id="IPR020596">
    <property type="entry name" value="rRNA_Ade_Mease_Trfase_CS"/>
</dbReference>
<dbReference type="UniPathway" id="UPA00148"/>
<dbReference type="NCBIfam" id="TIGR02469">
    <property type="entry name" value="CbiT"/>
    <property type="match status" value="1"/>
</dbReference>
<comment type="pathway">
    <text evidence="1">Cofactor biosynthesis; adenosylcobalamin biosynthesis.</text>
</comment>
<keyword evidence="8" id="KW-1185">Reference proteome</keyword>
<dbReference type="GO" id="GO:0008276">
    <property type="term" value="F:protein methyltransferase activity"/>
    <property type="evidence" value="ECO:0007669"/>
    <property type="project" value="InterPro"/>
</dbReference>
<dbReference type="PANTHER" id="PTHR43182:SF1">
    <property type="entry name" value="COBALT-PRECORRIN-7 C(5)-METHYLTRANSFERASE"/>
    <property type="match status" value="1"/>
</dbReference>
<dbReference type="SUPFAM" id="SSF53335">
    <property type="entry name" value="S-adenosyl-L-methionine-dependent methyltransferases"/>
    <property type="match status" value="1"/>
</dbReference>
<organism evidence="7 8">
    <name type="scientific">Biomaibacter acetigenes</name>
    <dbReference type="NCBI Taxonomy" id="2316383"/>
    <lineage>
        <taxon>Bacteria</taxon>
        <taxon>Bacillati</taxon>
        <taxon>Bacillota</taxon>
        <taxon>Clostridia</taxon>
        <taxon>Thermosediminibacterales</taxon>
        <taxon>Tepidanaerobacteraceae</taxon>
        <taxon>Biomaibacter</taxon>
    </lineage>
</organism>
<dbReference type="AlphaFoldDB" id="A0A3G2RA04"/>
<name>A0A3G2RA04_9FIRM</name>
<sequence length="172" mass="18509">MTKEEVRAISLSKLRLKKDFTVWDIGAGTGAVSVEAALYCKEGRVYAVEKDEKALKLIRQNTGAFGTLNLTAVPGEAPEVLFDLPDPDRVFIGGSGGKIAEILTVVMQRLKAGGVIVINAVTMETVHRAQEFLYAGGYEVETILVNVARSVRVGGSTLMQARNPVFILSVKA</sequence>
<keyword evidence="4 7" id="KW-0808">Transferase</keyword>
<feature type="domain" description="TRM5/TYW2-like methyltransferase" evidence="6">
    <location>
        <begin position="18"/>
        <end position="126"/>
    </location>
</feature>
<dbReference type="InterPro" id="IPR029063">
    <property type="entry name" value="SAM-dependent_MTases_sf"/>
</dbReference>
<dbReference type="EMBL" id="CP033169">
    <property type="protein sequence ID" value="AYO32311.1"/>
    <property type="molecule type" value="Genomic_DNA"/>
</dbReference>
<dbReference type="InterPro" id="IPR014008">
    <property type="entry name" value="Cbl_synth_MTase_CbiT"/>
</dbReference>
<dbReference type="InterPro" id="IPR050714">
    <property type="entry name" value="Cobalamin_biosynth_MTase"/>
</dbReference>
<dbReference type="PANTHER" id="PTHR43182">
    <property type="entry name" value="COBALT-PRECORRIN-6B C(15)-METHYLTRANSFERASE (DECARBOXYLATING)"/>
    <property type="match status" value="1"/>
</dbReference>
<dbReference type="Gene3D" id="3.40.50.150">
    <property type="entry name" value="Vaccinia Virus protein VP39"/>
    <property type="match status" value="1"/>
</dbReference>
<proteinExistence type="predicted"/>
<dbReference type="CDD" id="cd02440">
    <property type="entry name" value="AdoMet_MTases"/>
    <property type="match status" value="1"/>
</dbReference>
<evidence type="ECO:0000256" key="4">
    <source>
        <dbReference type="ARBA" id="ARBA00022679"/>
    </source>
</evidence>
<dbReference type="Proteomes" id="UP000280960">
    <property type="component" value="Chromosome"/>
</dbReference>
<keyword evidence="5" id="KW-0949">S-adenosyl-L-methionine</keyword>
<dbReference type="Pfam" id="PF02475">
    <property type="entry name" value="TRM5-TYW2_MTfase"/>
    <property type="match status" value="1"/>
</dbReference>
<dbReference type="KEGG" id="bacg:D2962_13930"/>
<accession>A0A3G2RA04</accession>
<evidence type="ECO:0000256" key="3">
    <source>
        <dbReference type="ARBA" id="ARBA00022603"/>
    </source>
</evidence>
<protein>
    <submittedName>
        <fullName evidence="7">Precorrin-6Y C5,15-methyltransferase (Decarboxylating) subunit CbiT</fullName>
    </submittedName>
</protein>
<evidence type="ECO:0000256" key="2">
    <source>
        <dbReference type="ARBA" id="ARBA00022573"/>
    </source>
</evidence>
<gene>
    <name evidence="7" type="primary">cbiT</name>
    <name evidence="7" type="ORF">D2962_13930</name>
</gene>
<evidence type="ECO:0000256" key="1">
    <source>
        <dbReference type="ARBA" id="ARBA00004953"/>
    </source>
</evidence>
<evidence type="ECO:0000313" key="8">
    <source>
        <dbReference type="Proteomes" id="UP000280960"/>
    </source>
</evidence>
<dbReference type="PROSITE" id="PS01131">
    <property type="entry name" value="RRNA_A_DIMETH"/>
    <property type="match status" value="1"/>
</dbReference>
<evidence type="ECO:0000259" key="6">
    <source>
        <dbReference type="Pfam" id="PF02475"/>
    </source>
</evidence>
<evidence type="ECO:0000313" key="7">
    <source>
        <dbReference type="EMBL" id="AYO32311.1"/>
    </source>
</evidence>
<dbReference type="GO" id="GO:0000179">
    <property type="term" value="F:rRNA (adenine-N6,N6-)-dimethyltransferase activity"/>
    <property type="evidence" value="ECO:0007669"/>
    <property type="project" value="InterPro"/>
</dbReference>
<keyword evidence="2" id="KW-0169">Cobalamin biosynthesis</keyword>
<dbReference type="InterPro" id="IPR056743">
    <property type="entry name" value="TRM5-TYW2-like_MTfase"/>
</dbReference>
<dbReference type="GO" id="GO:0009236">
    <property type="term" value="P:cobalamin biosynthetic process"/>
    <property type="evidence" value="ECO:0007669"/>
    <property type="project" value="UniProtKB-UniPathway"/>
</dbReference>
<evidence type="ECO:0000256" key="5">
    <source>
        <dbReference type="ARBA" id="ARBA00022691"/>
    </source>
</evidence>
<keyword evidence="3 7" id="KW-0489">Methyltransferase</keyword>